<gene>
    <name evidence="3" type="ORF">C2845_PM04G35010</name>
</gene>
<feature type="region of interest" description="Disordered" evidence="1">
    <location>
        <begin position="306"/>
        <end position="336"/>
    </location>
</feature>
<dbReference type="Gene3D" id="2.30.30.140">
    <property type="match status" value="1"/>
</dbReference>
<dbReference type="Pfam" id="PF00855">
    <property type="entry name" value="PWWP"/>
    <property type="match status" value="1"/>
</dbReference>
<dbReference type="Proteomes" id="UP000275267">
    <property type="component" value="Unassembled WGS sequence"/>
</dbReference>
<reference evidence="4" key="1">
    <citation type="journal article" date="2019" name="Nat. Commun.">
        <title>The genome of broomcorn millet.</title>
        <authorList>
            <person name="Zou C."/>
            <person name="Miki D."/>
            <person name="Li D."/>
            <person name="Tang Q."/>
            <person name="Xiao L."/>
            <person name="Rajput S."/>
            <person name="Deng P."/>
            <person name="Jia W."/>
            <person name="Huang R."/>
            <person name="Zhang M."/>
            <person name="Sun Y."/>
            <person name="Hu J."/>
            <person name="Fu X."/>
            <person name="Schnable P.S."/>
            <person name="Li F."/>
            <person name="Zhang H."/>
            <person name="Feng B."/>
            <person name="Zhu X."/>
            <person name="Liu R."/>
            <person name="Schnable J.C."/>
            <person name="Zhu J.-K."/>
            <person name="Zhang H."/>
        </authorList>
    </citation>
    <scope>NUCLEOTIDE SEQUENCE [LARGE SCALE GENOMIC DNA]</scope>
</reference>
<dbReference type="InterPro" id="IPR053063">
    <property type="entry name" value="PWWP_domain_containing_PDP"/>
</dbReference>
<dbReference type="STRING" id="4540.A0A3L6QQG6"/>
<evidence type="ECO:0000259" key="2">
    <source>
        <dbReference type="PROSITE" id="PS50812"/>
    </source>
</evidence>
<organism evidence="3 4">
    <name type="scientific">Panicum miliaceum</name>
    <name type="common">Proso millet</name>
    <name type="synonym">Broomcorn millet</name>
    <dbReference type="NCBI Taxonomy" id="4540"/>
    <lineage>
        <taxon>Eukaryota</taxon>
        <taxon>Viridiplantae</taxon>
        <taxon>Streptophyta</taxon>
        <taxon>Embryophyta</taxon>
        <taxon>Tracheophyta</taxon>
        <taxon>Spermatophyta</taxon>
        <taxon>Magnoliopsida</taxon>
        <taxon>Liliopsida</taxon>
        <taxon>Poales</taxon>
        <taxon>Poaceae</taxon>
        <taxon>PACMAD clade</taxon>
        <taxon>Panicoideae</taxon>
        <taxon>Panicodae</taxon>
        <taxon>Paniceae</taxon>
        <taxon>Panicinae</taxon>
        <taxon>Panicum</taxon>
        <taxon>Panicum sect. Panicum</taxon>
    </lineage>
</organism>
<evidence type="ECO:0000313" key="4">
    <source>
        <dbReference type="Proteomes" id="UP000275267"/>
    </source>
</evidence>
<feature type="compositionally biased region" description="Basic residues" evidence="1">
    <location>
        <begin position="371"/>
        <end position="387"/>
    </location>
</feature>
<dbReference type="PANTHER" id="PTHR42851">
    <property type="entry name" value="ALDOLASE-RELATED"/>
    <property type="match status" value="1"/>
</dbReference>
<accession>A0A3L6QQG6</accession>
<dbReference type="EMBL" id="PQIB02000011">
    <property type="protein sequence ID" value="RLM86077.1"/>
    <property type="molecule type" value="Genomic_DNA"/>
</dbReference>
<feature type="compositionally biased region" description="Basic and acidic residues" evidence="1">
    <location>
        <begin position="226"/>
        <end position="239"/>
    </location>
</feature>
<protein>
    <recommendedName>
        <fullName evidence="2">PWWP domain-containing protein</fullName>
    </recommendedName>
</protein>
<dbReference type="AlphaFoldDB" id="A0A3L6QQG6"/>
<keyword evidence="4" id="KW-1185">Reference proteome</keyword>
<dbReference type="PANTHER" id="PTHR42851:SF7">
    <property type="entry name" value="OS07G0694500 PROTEIN"/>
    <property type="match status" value="1"/>
</dbReference>
<dbReference type="SUPFAM" id="SSF63748">
    <property type="entry name" value="Tudor/PWWP/MBT"/>
    <property type="match status" value="1"/>
</dbReference>
<dbReference type="PROSITE" id="PS50812">
    <property type="entry name" value="PWWP"/>
    <property type="match status" value="1"/>
</dbReference>
<feature type="compositionally biased region" description="Low complexity" evidence="1">
    <location>
        <begin position="150"/>
        <end position="168"/>
    </location>
</feature>
<feature type="domain" description="PWWP" evidence="2">
    <location>
        <begin position="1"/>
        <end position="54"/>
    </location>
</feature>
<dbReference type="CDD" id="cd05162">
    <property type="entry name" value="PWWP"/>
    <property type="match status" value="1"/>
</dbReference>
<feature type="region of interest" description="Disordered" evidence="1">
    <location>
        <begin position="150"/>
        <end position="241"/>
    </location>
</feature>
<dbReference type="OrthoDB" id="62853at2759"/>
<feature type="region of interest" description="Disordered" evidence="1">
    <location>
        <begin position="368"/>
        <end position="420"/>
    </location>
</feature>
<sequence length="685" mass="74510">MVWGKKLNHASWPGLVYSAGGNGTGHHGQLLVSYFGDKAFAWCDAAELRPYEPYFPVAELYDDGGDDFHAAVEASLDEFSRRVQDALATPARPFVPADFLASLHDLAADRMGFTNRVHAAIAKAHLRAFDAFRALPDPPSYTMELGLLPLTPTKSTTTDANDAAAAASRRGRKRKDEAVRDDSDEDWDPRKKGATDSESDLDSDRKRGSRGRGAAAPRGRPRGRPRKPDACRGDTHLKDEEMEDRLEYPPAADMLLQLLSVAADPVNSSHGSVPVIVSFFSKHKDSEAPSVYEDKELLETFDCKKGRKKSAGSLGPATNPEAENHLMAADGQRGRRKSAGSLYSARKAEDSYWCDIIISDFDDGDSDYEGRKRKRHPHNANRSANKKMKQEEAPQDVASTDHPPSDANHPASADCPLDAKPADGPAALILHFSSPEAIPSVDDINSIFRIHGPIVEGETEITKKSKIAKVVFSRRADAERAFSSSGKYSAFGPSLLTYEIQYLPSAPQEMHHEGWSNGALIGVPDLELGSPTNQVTLVTEWMSNRAPNFSARPETAIPGAIFPPIQSAPNPLCWAHAFTLVFRACGAAARPNLATPPGVAFHARYGTSDARLLVIPCPLAHLLRWGGNNLNHIDRGRARDKEVVEKEEQRARGVGEMVEGIESMGGRGRAWAISEKDAHGDNAAA</sequence>
<comment type="caution">
    <text evidence="3">The sequence shown here is derived from an EMBL/GenBank/DDBJ whole genome shotgun (WGS) entry which is preliminary data.</text>
</comment>
<evidence type="ECO:0000256" key="1">
    <source>
        <dbReference type="SAM" id="MobiDB-lite"/>
    </source>
</evidence>
<dbReference type="InterPro" id="IPR000313">
    <property type="entry name" value="PWWP_dom"/>
</dbReference>
<name>A0A3L6QQG6_PANMI</name>
<evidence type="ECO:0000313" key="3">
    <source>
        <dbReference type="EMBL" id="RLM86077.1"/>
    </source>
</evidence>
<proteinExistence type="predicted"/>